<dbReference type="PANTHER" id="PTHR43280:SF2">
    <property type="entry name" value="HTH-TYPE TRANSCRIPTIONAL REGULATOR EXSA"/>
    <property type="match status" value="1"/>
</dbReference>
<organism evidence="6 7">
    <name type="scientific">Aquimarina atlantica</name>
    <dbReference type="NCBI Taxonomy" id="1317122"/>
    <lineage>
        <taxon>Bacteria</taxon>
        <taxon>Pseudomonadati</taxon>
        <taxon>Bacteroidota</taxon>
        <taxon>Flavobacteriia</taxon>
        <taxon>Flavobacteriales</taxon>
        <taxon>Flavobacteriaceae</taxon>
        <taxon>Aquimarina</taxon>
    </lineage>
</organism>
<dbReference type="PANTHER" id="PTHR43280">
    <property type="entry name" value="ARAC-FAMILY TRANSCRIPTIONAL REGULATOR"/>
    <property type="match status" value="1"/>
</dbReference>
<evidence type="ECO:0000256" key="3">
    <source>
        <dbReference type="ARBA" id="ARBA00023163"/>
    </source>
</evidence>
<evidence type="ECO:0000313" key="7">
    <source>
        <dbReference type="Proteomes" id="UP000023541"/>
    </source>
</evidence>
<dbReference type="OrthoDB" id="5295174at2"/>
<sequence>MKNIYSIVLIFISLTFLPARGVSMITKNRISIKQYSVSDSLTHKTFDELRSLFIKHYKDSVLVKKISNTYLTRAKKDKDSIEIANGYQIFFEMNINNPKIALAYTDSMIVVTKGVKNEFYPARGYLLRGYLLQKLERYNEALTSYLISKKHAEINNNIGHIIAITHNIAILKTILGKDEESLEIYKKNLNLLSTQDTIGKFRSHYIATLCKLSDSYNLFKKYDTAHFYLKKGIASTLSGDIPHFYSELLSSYGVNSYYRKEYNTAQDSLKKSLSLSKKTPYTNILITYLYLGKTLLQLEQEEEAIGYLKKIDSAIHASNYILETREAFTLLIDHYKKKNDKANQLRIMEKLIKLDSSFSVKYNKLHINIVKKYDNVQLIKDKEQLIDSIKNHNRTTINQLWIFGGLTIILISLGYFYFYKKRKKNYEKEYQEKLLHAKHLNKKKAQKTKDVEIAPELRDDILKKLEEFEKNKTFLKNGLTLAIVAKKLKTNSTYLSRIINMDKEKNFANYINDLRIEYCIQQIKNDKKFRHYSITSMAKEVGFNNIQSFVKAFYKQNGCNPAEYIKEFENE</sequence>
<dbReference type="SUPFAM" id="SSF48452">
    <property type="entry name" value="TPR-like"/>
    <property type="match status" value="1"/>
</dbReference>
<evidence type="ECO:0000313" key="6">
    <source>
        <dbReference type="EMBL" id="EZH71385.1"/>
    </source>
</evidence>
<name>A0A023BMU2_9FLAO</name>
<dbReference type="EMBL" id="AQRA01000017">
    <property type="protein sequence ID" value="EZH71385.1"/>
    <property type="molecule type" value="Genomic_DNA"/>
</dbReference>
<dbReference type="GO" id="GO:0003700">
    <property type="term" value="F:DNA-binding transcription factor activity"/>
    <property type="evidence" value="ECO:0007669"/>
    <property type="project" value="InterPro"/>
</dbReference>
<dbReference type="Gene3D" id="1.10.10.60">
    <property type="entry name" value="Homeodomain-like"/>
    <property type="match status" value="2"/>
</dbReference>
<dbReference type="SUPFAM" id="SSF46689">
    <property type="entry name" value="Homeodomain-like"/>
    <property type="match status" value="1"/>
</dbReference>
<dbReference type="PROSITE" id="PS01124">
    <property type="entry name" value="HTH_ARAC_FAMILY_2"/>
    <property type="match status" value="1"/>
</dbReference>
<keyword evidence="4" id="KW-0472">Membrane</keyword>
<dbReference type="GO" id="GO:0043565">
    <property type="term" value="F:sequence-specific DNA binding"/>
    <property type="evidence" value="ECO:0007669"/>
    <property type="project" value="InterPro"/>
</dbReference>
<dbReference type="eggNOG" id="COG2207">
    <property type="taxonomic scope" value="Bacteria"/>
</dbReference>
<dbReference type="InterPro" id="IPR011990">
    <property type="entry name" value="TPR-like_helical_dom_sf"/>
</dbReference>
<keyword evidence="2" id="KW-0238">DNA-binding</keyword>
<evidence type="ECO:0000256" key="2">
    <source>
        <dbReference type="ARBA" id="ARBA00023125"/>
    </source>
</evidence>
<feature type="transmembrane region" description="Helical" evidence="4">
    <location>
        <begin position="400"/>
        <end position="418"/>
    </location>
</feature>
<dbReference type="InterPro" id="IPR009057">
    <property type="entry name" value="Homeodomain-like_sf"/>
</dbReference>
<dbReference type="Proteomes" id="UP000023541">
    <property type="component" value="Unassembled WGS sequence"/>
</dbReference>
<keyword evidence="3" id="KW-0804">Transcription</keyword>
<evidence type="ECO:0000256" key="1">
    <source>
        <dbReference type="ARBA" id="ARBA00023015"/>
    </source>
</evidence>
<keyword evidence="7" id="KW-1185">Reference proteome</keyword>
<proteinExistence type="predicted"/>
<accession>A0A023BMU2</accession>
<evidence type="ECO:0000256" key="4">
    <source>
        <dbReference type="SAM" id="Phobius"/>
    </source>
</evidence>
<evidence type="ECO:0000259" key="5">
    <source>
        <dbReference type="PROSITE" id="PS01124"/>
    </source>
</evidence>
<dbReference type="STRING" id="1317122.ATO12_07730"/>
<dbReference type="SMART" id="SM00342">
    <property type="entry name" value="HTH_ARAC"/>
    <property type="match status" value="1"/>
</dbReference>
<dbReference type="AlphaFoldDB" id="A0A023BMU2"/>
<reference evidence="6 7" key="1">
    <citation type="submission" date="2014-04" db="EMBL/GenBank/DDBJ databases">
        <title>Aquimarina sp. 22II-S11-z7 Genome Sequencing.</title>
        <authorList>
            <person name="Lai Q."/>
        </authorList>
    </citation>
    <scope>NUCLEOTIDE SEQUENCE [LARGE SCALE GENOMIC DNA]</scope>
    <source>
        <strain evidence="6 7">22II-S11-z7</strain>
    </source>
</reference>
<protein>
    <recommendedName>
        <fullName evidence="5">HTH araC/xylS-type domain-containing protein</fullName>
    </recommendedName>
</protein>
<comment type="caution">
    <text evidence="6">The sequence shown here is derived from an EMBL/GenBank/DDBJ whole genome shotgun (WGS) entry which is preliminary data.</text>
</comment>
<feature type="domain" description="HTH araC/xylS-type" evidence="5">
    <location>
        <begin position="459"/>
        <end position="567"/>
    </location>
</feature>
<gene>
    <name evidence="6" type="ORF">ATO12_07730</name>
</gene>
<keyword evidence="4" id="KW-0812">Transmembrane</keyword>
<keyword evidence="4" id="KW-1133">Transmembrane helix</keyword>
<keyword evidence="1" id="KW-0805">Transcription regulation</keyword>
<dbReference type="InterPro" id="IPR018060">
    <property type="entry name" value="HTH_AraC"/>
</dbReference>
<dbReference type="Pfam" id="PF12833">
    <property type="entry name" value="HTH_18"/>
    <property type="match status" value="1"/>
</dbReference>
<dbReference type="Gene3D" id="1.25.40.10">
    <property type="entry name" value="Tetratricopeptide repeat domain"/>
    <property type="match status" value="2"/>
</dbReference>